<dbReference type="OrthoDB" id="9888008at2"/>
<dbReference type="Gene3D" id="3.10.450.50">
    <property type="match status" value="1"/>
</dbReference>
<dbReference type="Pfam" id="PF12680">
    <property type="entry name" value="SnoaL_2"/>
    <property type="match status" value="1"/>
</dbReference>
<dbReference type="SUPFAM" id="SSF54427">
    <property type="entry name" value="NTF2-like"/>
    <property type="match status" value="1"/>
</dbReference>
<dbReference type="InterPro" id="IPR032710">
    <property type="entry name" value="NTF2-like_dom_sf"/>
</dbReference>
<dbReference type="InterPro" id="IPR037401">
    <property type="entry name" value="SnoaL-like"/>
</dbReference>
<proteinExistence type="predicted"/>
<feature type="domain" description="SnoaL-like" evidence="1">
    <location>
        <begin position="27"/>
        <end position="120"/>
    </location>
</feature>
<evidence type="ECO:0000313" key="2">
    <source>
        <dbReference type="EMBL" id="TGN65060.1"/>
    </source>
</evidence>
<dbReference type="AlphaFoldDB" id="A0A4Z1CKU9"/>
<dbReference type="RefSeq" id="WP_135839563.1">
    <property type="nucleotide sequence ID" value="NZ_SRRO01000001.1"/>
</dbReference>
<sequence>MSGSDAVINLAIDSLVLASWGEVVTGILRGEPGRIEQQLDGDAVFYDAFFGTVTGAANIARKLGRMKGRAFNSATGEVRTALSDETSCAVEWIQRLTTPEGPMTLEVASFCSVRDGRITRLCDYVQPLENRKP</sequence>
<gene>
    <name evidence="2" type="ORF">EXE59_14615</name>
</gene>
<evidence type="ECO:0000259" key="1">
    <source>
        <dbReference type="Pfam" id="PF12680"/>
    </source>
</evidence>
<dbReference type="Proteomes" id="UP000297496">
    <property type="component" value="Unassembled WGS sequence"/>
</dbReference>
<reference evidence="2 3" key="1">
    <citation type="submission" date="2019-04" db="EMBL/GenBank/DDBJ databases">
        <title>Three New Species of Nocardioides, Nocardioides euryhalodurans sp. nov., Nocardioides seonyuensis sp. nov. and Nocardioides eburneoflavus sp. nov. Isolated from Soil.</title>
        <authorList>
            <person name="Roh S.G."/>
            <person name="Lee C."/>
            <person name="Kim M.-K."/>
            <person name="Kim S.B."/>
        </authorList>
    </citation>
    <scope>NUCLEOTIDE SEQUENCE [LARGE SCALE GENOMIC DNA]</scope>
    <source>
        <strain evidence="2 3">MMS17-SY213</strain>
    </source>
</reference>
<comment type="caution">
    <text evidence="2">The sequence shown here is derived from an EMBL/GenBank/DDBJ whole genome shotgun (WGS) entry which is preliminary data.</text>
</comment>
<evidence type="ECO:0000313" key="3">
    <source>
        <dbReference type="Proteomes" id="UP000297496"/>
    </source>
</evidence>
<keyword evidence="3" id="KW-1185">Reference proteome</keyword>
<dbReference type="EMBL" id="SRRO01000001">
    <property type="protein sequence ID" value="TGN65060.1"/>
    <property type="molecule type" value="Genomic_DNA"/>
</dbReference>
<protein>
    <submittedName>
        <fullName evidence="2">Nuclear transport factor 2 family protein</fullName>
    </submittedName>
</protein>
<organism evidence="2 3">
    <name type="scientific">Nocardioides eburneiflavus</name>
    <dbReference type="NCBI Taxonomy" id="2518372"/>
    <lineage>
        <taxon>Bacteria</taxon>
        <taxon>Bacillati</taxon>
        <taxon>Actinomycetota</taxon>
        <taxon>Actinomycetes</taxon>
        <taxon>Propionibacteriales</taxon>
        <taxon>Nocardioidaceae</taxon>
        <taxon>Nocardioides</taxon>
    </lineage>
</organism>
<accession>A0A4Z1CKU9</accession>
<name>A0A4Z1CKU9_9ACTN</name>